<comment type="caution">
    <text evidence="2">The sequence shown here is derived from an EMBL/GenBank/DDBJ whole genome shotgun (WGS) entry which is preliminary data.</text>
</comment>
<dbReference type="OrthoDB" id="10036014at2759"/>
<dbReference type="AlphaFoldDB" id="A0A815DHB8"/>
<sequence length="250" mass="29735">MSNLERLNLYIVVDSTLTFIEGNYLKKLNEFQFSIISRIYNLKKLNLPSTKDIQQTFIDFQTENIISYVDYFPESNKGQCHVYSYPSKMEYYKYITNKFPGGLFKYVRVVSLFDEKPFEHEFFLRIQKSFPFMESLSINNNKPQKCKQSNDNHGNLSLIQYSSLTELCIIDVHDDYIDEFLSDTKTYLEANFDLYIKYESLQRITDNFTRENTRINCTKVNKLYLHDNSKHSNTLEEYFPIAKVIPRSVF</sequence>
<organism evidence="2 3">
    <name type="scientific">Adineta steineri</name>
    <dbReference type="NCBI Taxonomy" id="433720"/>
    <lineage>
        <taxon>Eukaryota</taxon>
        <taxon>Metazoa</taxon>
        <taxon>Spiralia</taxon>
        <taxon>Gnathifera</taxon>
        <taxon>Rotifera</taxon>
        <taxon>Eurotatoria</taxon>
        <taxon>Bdelloidea</taxon>
        <taxon>Adinetida</taxon>
        <taxon>Adinetidae</taxon>
        <taxon>Adineta</taxon>
    </lineage>
</organism>
<protein>
    <submittedName>
        <fullName evidence="2">Uncharacterized protein</fullName>
    </submittedName>
</protein>
<evidence type="ECO:0000313" key="3">
    <source>
        <dbReference type="Proteomes" id="UP000663832"/>
    </source>
</evidence>
<dbReference type="Proteomes" id="UP000663877">
    <property type="component" value="Unassembled WGS sequence"/>
</dbReference>
<dbReference type="EMBL" id="CAJNOI010000136">
    <property type="protein sequence ID" value="CAF1115183.1"/>
    <property type="molecule type" value="Genomic_DNA"/>
</dbReference>
<proteinExistence type="predicted"/>
<name>A0A815DHB8_9BILA</name>
<dbReference type="Proteomes" id="UP000663832">
    <property type="component" value="Unassembled WGS sequence"/>
</dbReference>
<evidence type="ECO:0000313" key="1">
    <source>
        <dbReference type="EMBL" id="CAF1115183.1"/>
    </source>
</evidence>
<reference evidence="2" key="1">
    <citation type="submission" date="2021-02" db="EMBL/GenBank/DDBJ databases">
        <authorList>
            <person name="Nowell W R."/>
        </authorList>
    </citation>
    <scope>NUCLEOTIDE SEQUENCE</scope>
</reference>
<evidence type="ECO:0000313" key="2">
    <source>
        <dbReference type="EMBL" id="CAF1297090.1"/>
    </source>
</evidence>
<keyword evidence="3" id="KW-1185">Reference proteome</keyword>
<accession>A0A815DHB8</accession>
<gene>
    <name evidence="1" type="ORF">BJG266_LOCUS22134</name>
    <name evidence="2" type="ORF">QVE165_LOCUS31032</name>
</gene>
<dbReference type="EMBL" id="CAJNOM010000262">
    <property type="protein sequence ID" value="CAF1297090.1"/>
    <property type="molecule type" value="Genomic_DNA"/>
</dbReference>